<protein>
    <submittedName>
        <fullName evidence="1">Uncharacterized protein</fullName>
    </submittedName>
</protein>
<organism evidence="1 2">
    <name type="scientific">Spiromyces aspiralis</name>
    <dbReference type="NCBI Taxonomy" id="68401"/>
    <lineage>
        <taxon>Eukaryota</taxon>
        <taxon>Fungi</taxon>
        <taxon>Fungi incertae sedis</taxon>
        <taxon>Zoopagomycota</taxon>
        <taxon>Kickxellomycotina</taxon>
        <taxon>Kickxellomycetes</taxon>
        <taxon>Kickxellales</taxon>
        <taxon>Kickxellaceae</taxon>
        <taxon>Spiromyces</taxon>
    </lineage>
</organism>
<accession>A0ACC1HTI0</accession>
<proteinExistence type="predicted"/>
<name>A0ACC1HTI0_9FUNG</name>
<keyword evidence="2" id="KW-1185">Reference proteome</keyword>
<dbReference type="EMBL" id="JAMZIH010000708">
    <property type="protein sequence ID" value="KAJ1678961.1"/>
    <property type="molecule type" value="Genomic_DNA"/>
</dbReference>
<evidence type="ECO:0000313" key="1">
    <source>
        <dbReference type="EMBL" id="KAJ1678961.1"/>
    </source>
</evidence>
<comment type="caution">
    <text evidence="1">The sequence shown here is derived from an EMBL/GenBank/DDBJ whole genome shotgun (WGS) entry which is preliminary data.</text>
</comment>
<dbReference type="Proteomes" id="UP001145114">
    <property type="component" value="Unassembled WGS sequence"/>
</dbReference>
<evidence type="ECO:0000313" key="2">
    <source>
        <dbReference type="Proteomes" id="UP001145114"/>
    </source>
</evidence>
<sequence>MAAAPPLILQWDREHYFLPYTEQDLRETTLAQFKEVCREVTGIPVNDIKLVFSGGIMTDDSSPLDRYGVYVGAKIKVADANPNSPKPIPLSPQEKIEHQSIQKLDHIVQQTSDQLLERMQTYMSNVELYIQQFLHPVDSEVHQVFLSTTGGVEELEEICRTEKGSLDRDYVFITETLMQALLKIDNVVVSEDAENGRQRRKQAVRQLQGWLDQMDRVKDKLSQAERRIKQQQQQQQQSTSPHQGD</sequence>
<gene>
    <name evidence="1" type="ORF">EV182_003007</name>
</gene>
<reference evidence="1" key="1">
    <citation type="submission" date="2022-06" db="EMBL/GenBank/DDBJ databases">
        <title>Phylogenomic reconstructions and comparative analyses of Kickxellomycotina fungi.</title>
        <authorList>
            <person name="Reynolds N.K."/>
            <person name="Stajich J.E."/>
            <person name="Barry K."/>
            <person name="Grigoriev I.V."/>
            <person name="Crous P."/>
            <person name="Smith M.E."/>
        </authorList>
    </citation>
    <scope>NUCLEOTIDE SEQUENCE</scope>
    <source>
        <strain evidence="1">RSA 2271</strain>
    </source>
</reference>